<proteinExistence type="inferred from homology"/>
<feature type="transmembrane region" description="Helical" evidence="7">
    <location>
        <begin position="156"/>
        <end position="181"/>
    </location>
</feature>
<dbReference type="SUPFAM" id="SSF161098">
    <property type="entry name" value="MetI-like"/>
    <property type="match status" value="1"/>
</dbReference>
<feature type="transmembrane region" description="Helical" evidence="7">
    <location>
        <begin position="266"/>
        <end position="288"/>
    </location>
</feature>
<organism evidence="9 10">
    <name type="scientific">Rheinheimera tilapiae</name>
    <dbReference type="NCBI Taxonomy" id="875043"/>
    <lineage>
        <taxon>Bacteria</taxon>
        <taxon>Pseudomonadati</taxon>
        <taxon>Pseudomonadota</taxon>
        <taxon>Gammaproteobacteria</taxon>
        <taxon>Chromatiales</taxon>
        <taxon>Chromatiaceae</taxon>
        <taxon>Rheinheimera</taxon>
    </lineage>
</organism>
<gene>
    <name evidence="9" type="ORF">ACFFJP_08670</name>
</gene>
<keyword evidence="10" id="KW-1185">Reference proteome</keyword>
<dbReference type="CDD" id="cd06261">
    <property type="entry name" value="TM_PBP2"/>
    <property type="match status" value="1"/>
</dbReference>
<keyword evidence="6 7" id="KW-0472">Membrane</keyword>
<comment type="caution">
    <text evidence="9">The sequence shown here is derived from an EMBL/GenBank/DDBJ whole genome shotgun (WGS) entry which is preliminary data.</text>
</comment>
<evidence type="ECO:0000313" key="10">
    <source>
        <dbReference type="Proteomes" id="UP001589813"/>
    </source>
</evidence>
<evidence type="ECO:0000259" key="8">
    <source>
        <dbReference type="PROSITE" id="PS50928"/>
    </source>
</evidence>
<keyword evidence="4 7" id="KW-0812">Transmembrane</keyword>
<protein>
    <submittedName>
        <fullName evidence="9">Carbohydrate ABC transporter permease</fullName>
    </submittedName>
</protein>
<evidence type="ECO:0000256" key="2">
    <source>
        <dbReference type="ARBA" id="ARBA00022448"/>
    </source>
</evidence>
<dbReference type="EMBL" id="JBHLXP010000001">
    <property type="protein sequence ID" value="MFC0048361.1"/>
    <property type="molecule type" value="Genomic_DNA"/>
</dbReference>
<feature type="transmembrane region" description="Helical" evidence="7">
    <location>
        <begin position="79"/>
        <end position="101"/>
    </location>
</feature>
<evidence type="ECO:0000256" key="6">
    <source>
        <dbReference type="ARBA" id="ARBA00023136"/>
    </source>
</evidence>
<sequence length="295" mass="32730">MIKLTFEARRQLGYRLMMTPALLLMAAFIVFPAFYAFSLSLTDDALLGFAAQGSSFVGLRNFERLFGDPLFWNSLKVTLIFVIGSAVIGQFLLGFASALMLQRPVKYKGIFNAIICLPNAVPEMVVGFLWISMFASGEYGTLNRLVAWFGVEPQQWLYTFPLLSIIIVNTWRGIAFSMILLTSGLASIPKDIYEAARVDGATDNQIFWRITVPMMMPTIFLYMFISTVTTFAIFGLVYTLSRGGPANSTEILGIYIYNQSFTAFQLGYGASVAVVSLVVSMLLGMVYVKALKVEV</sequence>
<comment type="similarity">
    <text evidence="7">Belongs to the binding-protein-dependent transport system permease family.</text>
</comment>
<evidence type="ECO:0000256" key="1">
    <source>
        <dbReference type="ARBA" id="ARBA00004651"/>
    </source>
</evidence>
<reference evidence="9 10" key="1">
    <citation type="submission" date="2024-09" db="EMBL/GenBank/DDBJ databases">
        <authorList>
            <person name="Sun Q."/>
            <person name="Mori K."/>
        </authorList>
    </citation>
    <scope>NUCLEOTIDE SEQUENCE [LARGE SCALE GENOMIC DNA]</scope>
    <source>
        <strain evidence="9 10">KCTC 23315</strain>
    </source>
</reference>
<feature type="transmembrane region" description="Helical" evidence="7">
    <location>
        <begin position="12"/>
        <end position="37"/>
    </location>
</feature>
<evidence type="ECO:0000256" key="7">
    <source>
        <dbReference type="RuleBase" id="RU363032"/>
    </source>
</evidence>
<feature type="transmembrane region" description="Helical" evidence="7">
    <location>
        <begin position="219"/>
        <end position="240"/>
    </location>
</feature>
<dbReference type="PANTHER" id="PTHR43005:SF1">
    <property type="entry name" value="SPERMIDINE_PUTRESCINE TRANSPORT SYSTEM PERMEASE PROTEIN"/>
    <property type="match status" value="1"/>
</dbReference>
<evidence type="ECO:0000256" key="5">
    <source>
        <dbReference type="ARBA" id="ARBA00022989"/>
    </source>
</evidence>
<dbReference type="InterPro" id="IPR000515">
    <property type="entry name" value="MetI-like"/>
</dbReference>
<dbReference type="Proteomes" id="UP001589813">
    <property type="component" value="Unassembled WGS sequence"/>
</dbReference>
<evidence type="ECO:0000313" key="9">
    <source>
        <dbReference type="EMBL" id="MFC0048361.1"/>
    </source>
</evidence>
<dbReference type="Pfam" id="PF00528">
    <property type="entry name" value="BPD_transp_1"/>
    <property type="match status" value="1"/>
</dbReference>
<dbReference type="InterPro" id="IPR035906">
    <property type="entry name" value="MetI-like_sf"/>
</dbReference>
<keyword evidence="5 7" id="KW-1133">Transmembrane helix</keyword>
<evidence type="ECO:0000256" key="4">
    <source>
        <dbReference type="ARBA" id="ARBA00022692"/>
    </source>
</evidence>
<keyword evidence="2 7" id="KW-0813">Transport</keyword>
<dbReference type="Gene3D" id="1.10.3720.10">
    <property type="entry name" value="MetI-like"/>
    <property type="match status" value="1"/>
</dbReference>
<dbReference type="PANTHER" id="PTHR43005">
    <property type="entry name" value="BLR7065 PROTEIN"/>
    <property type="match status" value="1"/>
</dbReference>
<accession>A0ABV6BBV5</accession>
<evidence type="ECO:0000256" key="3">
    <source>
        <dbReference type="ARBA" id="ARBA00022475"/>
    </source>
</evidence>
<dbReference type="PROSITE" id="PS50928">
    <property type="entry name" value="ABC_TM1"/>
    <property type="match status" value="1"/>
</dbReference>
<comment type="subcellular location">
    <subcellularLocation>
        <location evidence="1 7">Cell membrane</location>
        <topology evidence="1 7">Multi-pass membrane protein</topology>
    </subcellularLocation>
</comment>
<keyword evidence="3" id="KW-1003">Cell membrane</keyword>
<feature type="transmembrane region" description="Helical" evidence="7">
    <location>
        <begin position="113"/>
        <end position="136"/>
    </location>
</feature>
<dbReference type="RefSeq" id="WP_377242481.1">
    <property type="nucleotide sequence ID" value="NZ_JBHLXP010000001.1"/>
</dbReference>
<feature type="domain" description="ABC transmembrane type-1" evidence="8">
    <location>
        <begin position="71"/>
        <end position="287"/>
    </location>
</feature>
<name>A0ABV6BBV5_9GAMM</name>